<proteinExistence type="predicted"/>
<evidence type="ECO:0000313" key="5">
    <source>
        <dbReference type="EMBL" id="MRX46624.1"/>
    </source>
</evidence>
<gene>
    <name evidence="5" type="ORF">GJJ64_05440</name>
</gene>
<dbReference type="PROSITE" id="PS51194">
    <property type="entry name" value="HELICASE_CTER"/>
    <property type="match status" value="1"/>
</dbReference>
<dbReference type="PANTHER" id="PTHR47957:SF3">
    <property type="entry name" value="ATP-DEPENDENT HELICASE HRQ1"/>
    <property type="match status" value="1"/>
</dbReference>
<evidence type="ECO:0000259" key="4">
    <source>
        <dbReference type="PROSITE" id="PS51194"/>
    </source>
</evidence>
<keyword evidence="6" id="KW-1185">Reference proteome</keyword>
<dbReference type="InterPro" id="IPR001650">
    <property type="entry name" value="Helicase_C-like"/>
</dbReference>
<dbReference type="Pfam" id="PF00271">
    <property type="entry name" value="Helicase_C"/>
    <property type="match status" value="1"/>
</dbReference>
<organism evidence="5 6">
    <name type="scientific">Pedobacter puniceum</name>
    <dbReference type="NCBI Taxonomy" id="2666136"/>
    <lineage>
        <taxon>Bacteria</taxon>
        <taxon>Pseudomonadati</taxon>
        <taxon>Bacteroidota</taxon>
        <taxon>Sphingobacteriia</taxon>
        <taxon>Sphingobacteriales</taxon>
        <taxon>Sphingobacteriaceae</taxon>
        <taxon>Pedobacter</taxon>
    </lineage>
</organism>
<dbReference type="CDD" id="cd17923">
    <property type="entry name" value="DEXHc_Hrq1-like"/>
    <property type="match status" value="1"/>
</dbReference>
<reference evidence="5 6" key="1">
    <citation type="submission" date="2019-11" db="EMBL/GenBank/DDBJ databases">
        <authorList>
            <person name="Cheng Q."/>
            <person name="Yang Z."/>
        </authorList>
    </citation>
    <scope>NUCLEOTIDE SEQUENCE [LARGE SCALE GENOMIC DNA]</scope>
    <source>
        <strain evidence="5 6">HX-22-1</strain>
    </source>
</reference>
<evidence type="ECO:0000256" key="1">
    <source>
        <dbReference type="ARBA" id="ARBA00022741"/>
    </source>
</evidence>
<dbReference type="SMART" id="SM00487">
    <property type="entry name" value="DEXDc"/>
    <property type="match status" value="1"/>
</dbReference>
<dbReference type="InterPro" id="IPR011545">
    <property type="entry name" value="DEAD/DEAH_box_helicase_dom"/>
</dbReference>
<evidence type="ECO:0000313" key="6">
    <source>
        <dbReference type="Proteomes" id="UP000462931"/>
    </source>
</evidence>
<comment type="caution">
    <text evidence="5">The sequence shown here is derived from an EMBL/GenBank/DDBJ whole genome shotgun (WGS) entry which is preliminary data.</text>
</comment>
<protein>
    <submittedName>
        <fullName evidence="5">DEAD/DEAH box helicase</fullName>
    </submittedName>
</protein>
<dbReference type="Gene3D" id="3.40.50.300">
    <property type="entry name" value="P-loop containing nucleotide triphosphate hydrolases"/>
    <property type="match status" value="2"/>
</dbReference>
<dbReference type="GO" id="GO:0036297">
    <property type="term" value="P:interstrand cross-link repair"/>
    <property type="evidence" value="ECO:0007669"/>
    <property type="project" value="TreeGrafter"/>
</dbReference>
<dbReference type="Proteomes" id="UP000462931">
    <property type="component" value="Unassembled WGS sequence"/>
</dbReference>
<keyword evidence="5" id="KW-0378">Hydrolase</keyword>
<dbReference type="GO" id="GO:0003676">
    <property type="term" value="F:nucleic acid binding"/>
    <property type="evidence" value="ECO:0007669"/>
    <property type="project" value="InterPro"/>
</dbReference>
<dbReference type="PANTHER" id="PTHR47957">
    <property type="entry name" value="ATP-DEPENDENT HELICASE HRQ1"/>
    <property type="match status" value="1"/>
</dbReference>
<sequence length="1595" mass="182236">MFNPAKAADEIKKEYIGYINTTFHFRNQNLQKKLLEELDKTVSNGPYVEIKDSFKSGKSIDELIKNGTLSPLFTDLERNKKYPPKLPISRPLYLHQEKAVEKIVLGNNVVVSTGTGSGKTNCFLIPVINELLREKEKGQLNDGVRAIFIYPMNALANDQIKGLREILMAYPDIRFGVYNGGTENRETDAIKLYEAMYANEKYPELRKRLPNEEVSRERMKERPPHILFTNYAMLEHMLFRPGDDSIFSNSNFKFVVLDEAHVYAGATGIETAFLMGRLKGRITGEKKPQFILTSATLGDGSIASNKRVVEFAERLTGCNYNTNEIITAYRDNSQKSSEIYQYPIQLFTDLANEENFFNDILNKYNLDFTYSQGREAEILYDIISSSSLYAKMRNKGSLLKLIDFAEQLEITSQEAVRFIALCAKARKNGKPLIDIRYHYFLKALDGCYLALDYENSLSLIRKDHFPLSYEKTAKMFEIAVCEDCGEIAILGKVSNGKLVRASNLDERSFYQVQYNQDLYEDEEENCKDDFKTKTKKEKEDTVFYLCKTCGAIVADDEVHNSWCTCGNTQKIKISKLPKDDCLNCGGTLRRFNLGYDAATGVVATSLYEQIPEYKFDIEENAEKQSTNNPFLQKTEKKKSKSRTGSQFLIFSDSRQGAAKFACFLSDSYKEFLRRRGIWNVVTQEENNYRNGIGISDFVSVLDNYYSGLNLFRKSNSDNIESSITENRRNAWVAVLNELYNCNRDTSLVSLGKISFEYLGNSEDIIQVVVNNFNLSKQDAKNFLNFLAFEIVRSAAIVTDKISDINPSDREYLYFTPNQKIITKYKDNSVFNSQGFMPTPRTLKSGEKKYYRSNKLLLTTKILKLDDDKAVEFLGNYWDYLVSDNNKYKLQTNDGKGYFVPANYFKTNLGKNAILWKCQKCGKVTQFNIGNNCIQIGCEGNLERLNSKEFCSDNYYALLYDSEKVSPLFVKEHTAQLAKKDALDYQQQFIRKEINALSCSTTFEMGVDVGDLETVFLRNIPPLASNYAQRVGRAGRSIDAAAFALTFARLSSHDFTFFDSPKEMINGMIYPPNFILDNEKILKRHVYAVALSLYLKINPDLYSANNAKPFINEKGYVGFIDWLNSEPIELSDLLRNSIAITNKQLKDKYINSFEWLDDFIGEQGTFSKIIKEFEQNVEYLKKEYEKAMRARDEKTASIFSRKLDRYQKNDLIDFLVRGNILPKYGFPIDSVELTQNIAAQSFKSLNLSRDLSVAIAEYAPSSEVVADGGLYKSRYIRKPIVNKSEMSDFETAYLSKCPDCENMNYSKMPIGSDGIPCAICGKELKNRDFYKSIEPRAGFIAEEEIKDVPLSSQERKYKTEAIYIGDKTAYPISKYEYEFENIKLEVESTANDSLVVKSTDFFYVCPKCGYSIASDEASKLSEYEDYKSGVTRIERNTNGHKNPFGKGKCVNTSLTRYSLHHEFKTDVAKISFGCDTSDYPTMLSVMYALLNSFAHELNIERRDIKACLTFKISNGRTEHKIIIYDAVPGGAGHSRRLVTEDGEVLKVVIKRAINLLDSCECSPSCYRCLRNYENQKIHEILDRENALNFLKQLAKI</sequence>
<dbReference type="InterPro" id="IPR014001">
    <property type="entry name" value="Helicase_ATP-bd"/>
</dbReference>
<dbReference type="GO" id="GO:0005524">
    <property type="term" value="F:ATP binding"/>
    <property type="evidence" value="ECO:0007669"/>
    <property type="project" value="UniProtKB-KW"/>
</dbReference>
<feature type="domain" description="Helicase C-terminal" evidence="4">
    <location>
        <begin position="922"/>
        <end position="1081"/>
    </location>
</feature>
<name>A0A7K0FKW4_9SPHI</name>
<dbReference type="InterPro" id="IPR027417">
    <property type="entry name" value="P-loop_NTPase"/>
</dbReference>
<dbReference type="GO" id="GO:0043138">
    <property type="term" value="F:3'-5' DNA helicase activity"/>
    <property type="evidence" value="ECO:0007669"/>
    <property type="project" value="TreeGrafter"/>
</dbReference>
<keyword evidence="5" id="KW-0347">Helicase</keyword>
<dbReference type="SMART" id="SM00490">
    <property type="entry name" value="HELICc"/>
    <property type="match status" value="1"/>
</dbReference>
<dbReference type="RefSeq" id="WP_154286696.1">
    <property type="nucleotide sequence ID" value="NZ_WKJI01000001.1"/>
</dbReference>
<keyword evidence="1" id="KW-0547">Nucleotide-binding</keyword>
<keyword evidence="2" id="KW-0067">ATP-binding</keyword>
<dbReference type="GO" id="GO:0006289">
    <property type="term" value="P:nucleotide-excision repair"/>
    <property type="evidence" value="ECO:0007669"/>
    <property type="project" value="TreeGrafter"/>
</dbReference>
<dbReference type="EMBL" id="WKJI01000001">
    <property type="protein sequence ID" value="MRX46624.1"/>
    <property type="molecule type" value="Genomic_DNA"/>
</dbReference>
<evidence type="ECO:0000256" key="2">
    <source>
        <dbReference type="ARBA" id="ARBA00022840"/>
    </source>
</evidence>
<accession>A0A7K0FKW4</accession>
<evidence type="ECO:0000259" key="3">
    <source>
        <dbReference type="PROSITE" id="PS51192"/>
    </source>
</evidence>
<dbReference type="PROSITE" id="PS51192">
    <property type="entry name" value="HELICASE_ATP_BIND_1"/>
    <property type="match status" value="1"/>
</dbReference>
<dbReference type="InterPro" id="IPR018973">
    <property type="entry name" value="MZB"/>
</dbReference>
<dbReference type="Pfam" id="PF00270">
    <property type="entry name" value="DEAD"/>
    <property type="match status" value="1"/>
</dbReference>
<dbReference type="Pfam" id="PF09369">
    <property type="entry name" value="MZB"/>
    <property type="match status" value="1"/>
</dbReference>
<feature type="domain" description="Helicase ATP-binding" evidence="3">
    <location>
        <begin position="100"/>
        <end position="315"/>
    </location>
</feature>
<dbReference type="SUPFAM" id="SSF52540">
    <property type="entry name" value="P-loop containing nucleoside triphosphate hydrolases"/>
    <property type="match status" value="2"/>
</dbReference>